<sequence>MKLYTVLHFMLAANSAASSHSPYLHPITKDHSTVVETHITTLAVPSNFPFRTLLTNFPDQHPLLFHALDGLLTTRIVHVRDAQSHRATAATSISIVDIGQTLKLCWQQGDWLGECINCFNQGSLDLSVQQDLQQTFHNFCGTHQPSLYLFLFNILDFLQKAHKPTSFSALHGPITEVTTLSKFFTPAPGLNEIAGNTDSFPSKGTVGAPFPSLLITQLPQNWPYIKYGVARKAGQHTTWTLTDDNGVPAAHVVASLGWFPRPLGKGTRIPSIERILSNIPSGTSSSPSTKSFETATPAGPSLSQSPVNQPTVSLIPMITLTKTFEESSSSDTATFPFSATFETAHLTSSSMALNPDGVPPGRPMPMHTSSSIPPDPDWRWRRLISSSTTSSPGLRSPQSKSVGSC</sequence>
<accession>A0A6A6E6D5</accession>
<feature type="region of interest" description="Disordered" evidence="1">
    <location>
        <begin position="350"/>
        <end position="405"/>
    </location>
</feature>
<keyword evidence="4" id="KW-1185">Reference proteome</keyword>
<name>A0A6A6E6D5_9PEZI</name>
<gene>
    <name evidence="3" type="ORF">K469DRAFT_749171</name>
</gene>
<evidence type="ECO:0000256" key="1">
    <source>
        <dbReference type="SAM" id="MobiDB-lite"/>
    </source>
</evidence>
<evidence type="ECO:0000256" key="2">
    <source>
        <dbReference type="SAM" id="SignalP"/>
    </source>
</evidence>
<dbReference type="EMBL" id="ML994627">
    <property type="protein sequence ID" value="KAF2187384.1"/>
    <property type="molecule type" value="Genomic_DNA"/>
</dbReference>
<reference evidence="3" key="1">
    <citation type="journal article" date="2020" name="Stud. Mycol.">
        <title>101 Dothideomycetes genomes: a test case for predicting lifestyles and emergence of pathogens.</title>
        <authorList>
            <person name="Haridas S."/>
            <person name="Albert R."/>
            <person name="Binder M."/>
            <person name="Bloem J."/>
            <person name="Labutti K."/>
            <person name="Salamov A."/>
            <person name="Andreopoulos B."/>
            <person name="Baker S."/>
            <person name="Barry K."/>
            <person name="Bills G."/>
            <person name="Bluhm B."/>
            <person name="Cannon C."/>
            <person name="Castanera R."/>
            <person name="Culley D."/>
            <person name="Daum C."/>
            <person name="Ezra D."/>
            <person name="Gonzalez J."/>
            <person name="Henrissat B."/>
            <person name="Kuo A."/>
            <person name="Liang C."/>
            <person name="Lipzen A."/>
            <person name="Lutzoni F."/>
            <person name="Magnuson J."/>
            <person name="Mondo S."/>
            <person name="Nolan M."/>
            <person name="Ohm R."/>
            <person name="Pangilinan J."/>
            <person name="Park H.-J."/>
            <person name="Ramirez L."/>
            <person name="Alfaro M."/>
            <person name="Sun H."/>
            <person name="Tritt A."/>
            <person name="Yoshinaga Y."/>
            <person name="Zwiers L.-H."/>
            <person name="Turgeon B."/>
            <person name="Goodwin S."/>
            <person name="Spatafora J."/>
            <person name="Crous P."/>
            <person name="Grigoriev I."/>
        </authorList>
    </citation>
    <scope>NUCLEOTIDE SEQUENCE</scope>
    <source>
        <strain evidence="3">CBS 207.26</strain>
    </source>
</reference>
<keyword evidence="2" id="KW-0732">Signal</keyword>
<dbReference type="OrthoDB" id="3683299at2759"/>
<organism evidence="3 4">
    <name type="scientific">Zopfia rhizophila CBS 207.26</name>
    <dbReference type="NCBI Taxonomy" id="1314779"/>
    <lineage>
        <taxon>Eukaryota</taxon>
        <taxon>Fungi</taxon>
        <taxon>Dikarya</taxon>
        <taxon>Ascomycota</taxon>
        <taxon>Pezizomycotina</taxon>
        <taxon>Dothideomycetes</taxon>
        <taxon>Dothideomycetes incertae sedis</taxon>
        <taxon>Zopfiaceae</taxon>
        <taxon>Zopfia</taxon>
    </lineage>
</organism>
<feature type="compositionally biased region" description="Low complexity" evidence="1">
    <location>
        <begin position="278"/>
        <end position="291"/>
    </location>
</feature>
<feature type="signal peptide" evidence="2">
    <location>
        <begin position="1"/>
        <end position="18"/>
    </location>
</feature>
<evidence type="ECO:0000313" key="4">
    <source>
        <dbReference type="Proteomes" id="UP000800200"/>
    </source>
</evidence>
<feature type="compositionally biased region" description="Polar residues" evidence="1">
    <location>
        <begin position="392"/>
        <end position="405"/>
    </location>
</feature>
<feature type="region of interest" description="Disordered" evidence="1">
    <location>
        <begin position="278"/>
        <end position="309"/>
    </location>
</feature>
<proteinExistence type="predicted"/>
<protein>
    <submittedName>
        <fullName evidence="3">Uncharacterized protein</fullName>
    </submittedName>
</protein>
<dbReference type="AlphaFoldDB" id="A0A6A6E6D5"/>
<evidence type="ECO:0000313" key="3">
    <source>
        <dbReference type="EMBL" id="KAF2187384.1"/>
    </source>
</evidence>
<dbReference type="Proteomes" id="UP000800200">
    <property type="component" value="Unassembled WGS sequence"/>
</dbReference>
<feature type="chain" id="PRO_5025611187" evidence="2">
    <location>
        <begin position="19"/>
        <end position="405"/>
    </location>
</feature>